<keyword evidence="3" id="KW-0238">DNA-binding</keyword>
<dbReference type="CDD" id="cd18793">
    <property type="entry name" value="SF2_C_SNF"/>
    <property type="match status" value="1"/>
</dbReference>
<dbReference type="PROSITE" id="PS51192">
    <property type="entry name" value="HELICASE_ATP_BIND_1"/>
    <property type="match status" value="1"/>
</dbReference>
<evidence type="ECO:0000259" key="7">
    <source>
        <dbReference type="PROSITE" id="PS51194"/>
    </source>
</evidence>
<evidence type="ECO:0000256" key="1">
    <source>
        <dbReference type="ARBA" id="ARBA00022801"/>
    </source>
</evidence>
<dbReference type="InterPro" id="IPR014001">
    <property type="entry name" value="Helicase_ATP-bd"/>
</dbReference>
<feature type="domain" description="Helicase C-terminal" evidence="7">
    <location>
        <begin position="563"/>
        <end position="734"/>
    </location>
</feature>
<evidence type="ECO:0000313" key="8">
    <source>
        <dbReference type="EMBL" id="MSS58434.1"/>
    </source>
</evidence>
<dbReference type="GO" id="GO:0005524">
    <property type="term" value="F:ATP binding"/>
    <property type="evidence" value="ECO:0007669"/>
    <property type="project" value="InterPro"/>
</dbReference>
<dbReference type="Pfam" id="PF00176">
    <property type="entry name" value="SNF2-rel_dom"/>
    <property type="match status" value="1"/>
</dbReference>
<dbReference type="SUPFAM" id="SSF52540">
    <property type="entry name" value="P-loop containing nucleoside triphosphate hydrolases"/>
    <property type="match status" value="2"/>
</dbReference>
<dbReference type="Pfam" id="PF12137">
    <property type="entry name" value="RapA_C"/>
    <property type="match status" value="1"/>
</dbReference>
<keyword evidence="4" id="KW-0010">Activator</keyword>
<evidence type="ECO:0000256" key="3">
    <source>
        <dbReference type="ARBA" id="ARBA00023125"/>
    </source>
</evidence>
<dbReference type="Gene3D" id="3.40.50.10810">
    <property type="entry name" value="Tandem AAA-ATPase domain"/>
    <property type="match status" value="1"/>
</dbReference>
<dbReference type="AlphaFoldDB" id="A0A7X2NRZ7"/>
<dbReference type="SMART" id="SM00490">
    <property type="entry name" value="HELICc"/>
    <property type="match status" value="1"/>
</dbReference>
<name>A0A7X2NRZ7_9FIRM</name>
<feature type="domain" description="Helicase ATP-binding" evidence="6">
    <location>
        <begin position="185"/>
        <end position="330"/>
    </location>
</feature>
<comment type="caution">
    <text evidence="8">The sequence shown here is derived from an EMBL/GenBank/DDBJ whole genome shotgun (WGS) entry which is preliminary data.</text>
</comment>
<dbReference type="PANTHER" id="PTHR45766">
    <property type="entry name" value="DNA ANNEALING HELICASE AND ENDONUCLEASE ZRANB3 FAMILY MEMBER"/>
    <property type="match status" value="1"/>
</dbReference>
<dbReference type="Proteomes" id="UP000461880">
    <property type="component" value="Unassembled WGS sequence"/>
</dbReference>
<dbReference type="Pfam" id="PF00271">
    <property type="entry name" value="Helicase_C"/>
    <property type="match status" value="1"/>
</dbReference>
<keyword evidence="5" id="KW-0804">Transcription</keyword>
<evidence type="ECO:0000256" key="2">
    <source>
        <dbReference type="ARBA" id="ARBA00023015"/>
    </source>
</evidence>
<dbReference type="EMBL" id="VUMN01000011">
    <property type="protein sequence ID" value="MSS58434.1"/>
    <property type="molecule type" value="Genomic_DNA"/>
</dbReference>
<dbReference type="InterPro" id="IPR038718">
    <property type="entry name" value="SNF2-like_sf"/>
</dbReference>
<dbReference type="GO" id="GO:0003677">
    <property type="term" value="F:DNA binding"/>
    <property type="evidence" value="ECO:0007669"/>
    <property type="project" value="UniProtKB-KW"/>
</dbReference>
<keyword evidence="1" id="KW-0378">Hydrolase</keyword>
<keyword evidence="9" id="KW-1185">Reference proteome</keyword>
<reference evidence="8 9" key="1">
    <citation type="submission" date="2019-08" db="EMBL/GenBank/DDBJ databases">
        <title>In-depth cultivation of the pig gut microbiome towards novel bacterial diversity and tailored functional studies.</title>
        <authorList>
            <person name="Wylensek D."/>
            <person name="Hitch T.C.A."/>
            <person name="Clavel T."/>
        </authorList>
    </citation>
    <scope>NUCLEOTIDE SEQUENCE [LARGE SCALE GENOMIC DNA]</scope>
    <source>
        <strain evidence="8 9">Oil+RF-744-GAM-WT-6</strain>
    </source>
</reference>
<dbReference type="GO" id="GO:0016817">
    <property type="term" value="F:hydrolase activity, acting on acid anhydrides"/>
    <property type="evidence" value="ECO:0007669"/>
    <property type="project" value="InterPro"/>
</dbReference>
<dbReference type="PROSITE" id="PS51194">
    <property type="entry name" value="HELICASE_CTER"/>
    <property type="match status" value="1"/>
</dbReference>
<keyword evidence="2" id="KW-0805">Transcription regulation</keyword>
<dbReference type="SMART" id="SM00487">
    <property type="entry name" value="DEXDc"/>
    <property type="match status" value="1"/>
</dbReference>
<accession>A0A7X2NRZ7</accession>
<evidence type="ECO:0000256" key="4">
    <source>
        <dbReference type="ARBA" id="ARBA00023159"/>
    </source>
</evidence>
<protein>
    <submittedName>
        <fullName evidence="8">Uncharacterized protein</fullName>
    </submittedName>
</protein>
<dbReference type="InterPro" id="IPR049730">
    <property type="entry name" value="SNF2/RAD54-like_C"/>
</dbReference>
<evidence type="ECO:0000259" key="6">
    <source>
        <dbReference type="PROSITE" id="PS51192"/>
    </source>
</evidence>
<proteinExistence type="predicted"/>
<evidence type="ECO:0000256" key="5">
    <source>
        <dbReference type="ARBA" id="ARBA00023163"/>
    </source>
</evidence>
<dbReference type="InterPro" id="IPR000330">
    <property type="entry name" value="SNF2_N"/>
</dbReference>
<dbReference type="RefSeq" id="WP_154504207.1">
    <property type="nucleotide sequence ID" value="NZ_VUMN01000011.1"/>
</dbReference>
<gene>
    <name evidence="8" type="ORF">FYJ51_05900</name>
</gene>
<dbReference type="InterPro" id="IPR027417">
    <property type="entry name" value="P-loop_NTPase"/>
</dbReference>
<evidence type="ECO:0000313" key="9">
    <source>
        <dbReference type="Proteomes" id="UP000461880"/>
    </source>
</evidence>
<organism evidence="8 9">
    <name type="scientific">Stecheria intestinalis</name>
    <dbReference type="NCBI Taxonomy" id="2606630"/>
    <lineage>
        <taxon>Bacteria</taxon>
        <taxon>Bacillati</taxon>
        <taxon>Bacillota</taxon>
        <taxon>Erysipelotrichia</taxon>
        <taxon>Erysipelotrichales</taxon>
        <taxon>Erysipelotrichaceae</taxon>
        <taxon>Stecheria</taxon>
    </lineage>
</organism>
<dbReference type="InterPro" id="IPR022737">
    <property type="entry name" value="RapA_C"/>
</dbReference>
<dbReference type="PANTHER" id="PTHR45766:SF6">
    <property type="entry name" value="SWI_SNF-RELATED MATRIX-ASSOCIATED ACTIN-DEPENDENT REGULATOR OF CHROMATIN SUBFAMILY A-LIKE PROTEIN 1"/>
    <property type="match status" value="1"/>
</dbReference>
<sequence length="1119" mass="130752">MIKPGMYVRCPYDSEDEENPRDYVIGIVRKNDELNDIVLVHFNDPFQYRSYYDLLSSPEKTYRIKDVMRCQFYKNTSVLYKDEKCIVDAYKLNAEDNYYYYYLTDEDTAKNLKVCEKEIEAPFTSARVDPAKQLQRYEFQNPCWLFGRTIVKRTENILDHSLYGFKELSGNKIFLKAYQLHAIMRCFQSSEIRYMLADEVGLGKTIEAISILKLYLKDKINQDVLITVPETLVAQWKTELLLKFYLSEGENLNGNIIHVKSIEELNDTDAAHQYTFVIVDEVHKYLRNDRGYSLLHQISRNSENVLLLSATPVHQRGIEYLSLLRLLLPEKYDGLSLEQFENLLEKQKLITQSANLAYTSIGEMDETIKDLDSSTQDLHDDEDCRDIYDEMIEELQNLADMTNDEEYQSMLQGVRFENDDFGVEAAKLAISYICENYQFESHIIRNRRQFSEDEYAARKLIERPYSIQNTDNYEESFAYSALNEWIQSLSSKSEIAFIKNTLRPLLCSFFSSPWAYIDELKKQKTYGVQIDEKVLSAAEIWLEYENSLIENLNDSIDEEIQSRIINLIDFIECQKLGSKFLIFTDFKSTMGVYYRVLKTVFDPNEVVCFAAGMDRDQLDQNVYRFQNGEDCHILISDKSGGEGRNLQSADYIIHIDLPWDANEIEQRIGRLDRIGRDPNRPVYSVVPYAEDSFEQQLFKFWNEGLNIFEHSLSGLEIISEEINETIVRSIADDYQYGIYNAIPELIEKAKKMREQVRSEQIFDTAAYIYKPLNTELDKLVRYYNDNENELFTRTMLNWASLAGFHGEHVSKNSKLIRFDEHSFSTRSARNSMLIPPDWSAYLSRKDTEYAFKVQNGLKIDQNKYVLRSDRQIIGTFDRQTAIENDFVHFYAPGDEIFDCIINNAVESAKGQSCAVALRSQFNWKGFIFTYSITPDEYLLLENNVPLMKLNEFRHFLPTEDLQIPITVGNVDEIATDNKVIQLFNLYVNKGYFDGNSSIEHLGRRGRKESGYLDIPSKYGVTNIEWFKWKYPENDWATLVATAKKVAHKQANHKFYKLSRISEAESEIKRIREAKKNSSKYFSEELMNDSEDEYDIVLKSIKEPKITLESACFVWMVKDE</sequence>
<dbReference type="InterPro" id="IPR001650">
    <property type="entry name" value="Helicase_C-like"/>
</dbReference>
<dbReference type="Gene3D" id="3.40.50.300">
    <property type="entry name" value="P-loop containing nucleotide triphosphate hydrolases"/>
    <property type="match status" value="1"/>
</dbReference>